<evidence type="ECO:0000313" key="3">
    <source>
        <dbReference type="Proteomes" id="UP000837857"/>
    </source>
</evidence>
<dbReference type="EMBL" id="OW152819">
    <property type="protein sequence ID" value="CAH2073925.1"/>
    <property type="molecule type" value="Genomic_DNA"/>
</dbReference>
<dbReference type="Pfam" id="PF09341">
    <property type="entry name" value="Pcc1"/>
    <property type="match status" value="1"/>
</dbReference>
<name>A0ABN8J115_9NEOP</name>
<dbReference type="PANTHER" id="PTHR31283">
    <property type="entry name" value="EKC/KEOPS COMPLEX SUBUNIT PCC1 FAMILY MEMBER"/>
    <property type="match status" value="1"/>
</dbReference>
<protein>
    <recommendedName>
        <fullName evidence="4">Transcription factor Pcc1</fullName>
    </recommendedName>
</protein>
<organism evidence="2 3">
    <name type="scientific">Iphiclides podalirius</name>
    <name type="common">scarce swallowtail</name>
    <dbReference type="NCBI Taxonomy" id="110791"/>
    <lineage>
        <taxon>Eukaryota</taxon>
        <taxon>Metazoa</taxon>
        <taxon>Ecdysozoa</taxon>
        <taxon>Arthropoda</taxon>
        <taxon>Hexapoda</taxon>
        <taxon>Insecta</taxon>
        <taxon>Pterygota</taxon>
        <taxon>Neoptera</taxon>
        <taxon>Endopterygota</taxon>
        <taxon>Lepidoptera</taxon>
        <taxon>Glossata</taxon>
        <taxon>Ditrysia</taxon>
        <taxon>Papilionoidea</taxon>
        <taxon>Papilionidae</taxon>
        <taxon>Papilioninae</taxon>
        <taxon>Iphiclides</taxon>
    </lineage>
</organism>
<dbReference type="Proteomes" id="UP000837857">
    <property type="component" value="Chromosome 7"/>
</dbReference>
<accession>A0ABN8J115</accession>
<proteinExistence type="inferred from homology"/>
<dbReference type="PANTHER" id="PTHR31283:SF5">
    <property type="entry name" value="EKC_KEOPS COMPLEX SUBUNIT LAGE3"/>
    <property type="match status" value="1"/>
</dbReference>
<dbReference type="InterPro" id="IPR015419">
    <property type="entry name" value="CTAG/Pcc1"/>
</dbReference>
<reference evidence="2" key="1">
    <citation type="submission" date="2022-03" db="EMBL/GenBank/DDBJ databases">
        <authorList>
            <person name="Martin H S."/>
        </authorList>
    </citation>
    <scope>NUCLEOTIDE SEQUENCE</scope>
</reference>
<dbReference type="Gene3D" id="3.30.310.50">
    <property type="entry name" value="Alpha-D-phosphohexomutase, C-terminal domain"/>
    <property type="match status" value="1"/>
</dbReference>
<evidence type="ECO:0000313" key="2">
    <source>
        <dbReference type="EMBL" id="CAH2073925.1"/>
    </source>
</evidence>
<sequence length="86" mass="9696">MAEETLKNISLSIPFETPKEAIIAYEILKVDKDLKGSRVKRNVTINNNELVINFEGTDTKRLRVAVNATFKNILLIIKTLSEFGFG</sequence>
<gene>
    <name evidence="2" type="ORF">IPOD504_LOCUS15853</name>
</gene>
<keyword evidence="3" id="KW-1185">Reference proteome</keyword>
<comment type="similarity">
    <text evidence="1">Belongs to the CTAG/PCC1 family.</text>
</comment>
<evidence type="ECO:0008006" key="4">
    <source>
        <dbReference type="Google" id="ProtNLM"/>
    </source>
</evidence>
<evidence type="ECO:0000256" key="1">
    <source>
        <dbReference type="ARBA" id="ARBA00007073"/>
    </source>
</evidence>
<feature type="non-terminal residue" evidence="2">
    <location>
        <position position="1"/>
    </location>
</feature>